<dbReference type="InterPro" id="IPR004101">
    <property type="entry name" value="Mur_ligase_C"/>
</dbReference>
<dbReference type="GO" id="GO:0016881">
    <property type="term" value="F:acid-amino acid ligase activity"/>
    <property type="evidence" value="ECO:0007669"/>
    <property type="project" value="InterPro"/>
</dbReference>
<dbReference type="InterPro" id="IPR036615">
    <property type="entry name" value="Mur_ligase_C_dom_sf"/>
</dbReference>
<dbReference type="Proteomes" id="UP000229893">
    <property type="component" value="Unassembled WGS sequence"/>
</dbReference>
<evidence type="ECO:0000259" key="1">
    <source>
        <dbReference type="Pfam" id="PF02875"/>
    </source>
</evidence>
<dbReference type="SUPFAM" id="SSF53244">
    <property type="entry name" value="MurD-like peptide ligases, peptide-binding domain"/>
    <property type="match status" value="1"/>
</dbReference>
<dbReference type="PANTHER" id="PTHR43445:SF3">
    <property type="entry name" value="UDP-N-ACETYLMURAMATE--L-ALANINE LIGASE"/>
    <property type="match status" value="1"/>
</dbReference>
<name>A0A2H0N7X6_9BACT</name>
<evidence type="ECO:0000313" key="3">
    <source>
        <dbReference type="Proteomes" id="UP000229893"/>
    </source>
</evidence>
<dbReference type="InterPro" id="IPR050061">
    <property type="entry name" value="MurCDEF_pg_biosynth"/>
</dbReference>
<protein>
    <recommendedName>
        <fullName evidence="1">Mur ligase C-terminal domain-containing protein</fullName>
    </recommendedName>
</protein>
<sequence length="151" mass="17573">MEKDEALGKQKTKNTLYYSDYAHHPTEINATLKAFKDNFPNKKLICVFESHQTYRLNRLFSDFVHAFESADKLILLPVYKVMRREEESKRDAFDLAQAIRKKKKETYFVPSWGNADKMIGKIQNEGNTLIVFMGAEDIDANARKFCARLTL</sequence>
<dbReference type="AlphaFoldDB" id="A0A2H0N7X6"/>
<dbReference type="Pfam" id="PF02875">
    <property type="entry name" value="Mur_ligase_C"/>
    <property type="match status" value="1"/>
</dbReference>
<organism evidence="2 3">
    <name type="scientific">Candidatus Liptonbacteria bacterium CG11_big_fil_rev_8_21_14_0_20_35_14</name>
    <dbReference type="NCBI Taxonomy" id="1974634"/>
    <lineage>
        <taxon>Bacteria</taxon>
        <taxon>Candidatus Liptoniibacteriota</taxon>
    </lineage>
</organism>
<evidence type="ECO:0000313" key="2">
    <source>
        <dbReference type="EMBL" id="PIR04989.1"/>
    </source>
</evidence>
<reference evidence="2 3" key="1">
    <citation type="submission" date="2017-09" db="EMBL/GenBank/DDBJ databases">
        <title>Depth-based differentiation of microbial function through sediment-hosted aquifers and enrichment of novel symbionts in the deep terrestrial subsurface.</title>
        <authorList>
            <person name="Probst A.J."/>
            <person name="Ladd B."/>
            <person name="Jarett J.K."/>
            <person name="Geller-Mcgrath D.E."/>
            <person name="Sieber C.M."/>
            <person name="Emerson J.B."/>
            <person name="Anantharaman K."/>
            <person name="Thomas B.C."/>
            <person name="Malmstrom R."/>
            <person name="Stieglmeier M."/>
            <person name="Klingl A."/>
            <person name="Woyke T."/>
            <person name="Ryan C.M."/>
            <person name="Banfield J.F."/>
        </authorList>
    </citation>
    <scope>NUCLEOTIDE SEQUENCE [LARGE SCALE GENOMIC DNA]</scope>
    <source>
        <strain evidence="2">CG11_big_fil_rev_8_21_14_0_20_35_14</strain>
    </source>
</reference>
<dbReference type="PANTHER" id="PTHR43445">
    <property type="entry name" value="UDP-N-ACETYLMURAMATE--L-ALANINE LIGASE-RELATED"/>
    <property type="match status" value="1"/>
</dbReference>
<dbReference type="EMBL" id="PCWO01000020">
    <property type="protein sequence ID" value="PIR04989.1"/>
    <property type="molecule type" value="Genomic_DNA"/>
</dbReference>
<accession>A0A2H0N7X6</accession>
<proteinExistence type="predicted"/>
<gene>
    <name evidence="2" type="ORF">COV57_01385</name>
</gene>
<comment type="caution">
    <text evidence="2">The sequence shown here is derived from an EMBL/GenBank/DDBJ whole genome shotgun (WGS) entry which is preliminary data.</text>
</comment>
<feature type="domain" description="Mur ligase C-terminal" evidence="1">
    <location>
        <begin position="13"/>
        <end position="135"/>
    </location>
</feature>
<dbReference type="Gene3D" id="3.90.190.20">
    <property type="entry name" value="Mur ligase, C-terminal domain"/>
    <property type="match status" value="1"/>
</dbReference>